<evidence type="ECO:0000256" key="3">
    <source>
        <dbReference type="ARBA" id="ARBA00022840"/>
    </source>
</evidence>
<dbReference type="GO" id="GO:0016787">
    <property type="term" value="F:hydrolase activity"/>
    <property type="evidence" value="ECO:0007669"/>
    <property type="project" value="UniProtKB-KW"/>
</dbReference>
<name>A0A167FD72_9ASCO</name>
<gene>
    <name evidence="6" type="primary">RDH54</name>
    <name evidence="6" type="ORF">AWJ20_2768</name>
</gene>
<dbReference type="PROSITE" id="PS51192">
    <property type="entry name" value="HELICASE_ATP_BIND_1"/>
    <property type="match status" value="1"/>
</dbReference>
<dbReference type="GO" id="GO:0005634">
    <property type="term" value="C:nucleus"/>
    <property type="evidence" value="ECO:0007669"/>
    <property type="project" value="TreeGrafter"/>
</dbReference>
<organism evidence="6 7">
    <name type="scientific">Sugiyamaella lignohabitans</name>
    <dbReference type="NCBI Taxonomy" id="796027"/>
    <lineage>
        <taxon>Eukaryota</taxon>
        <taxon>Fungi</taxon>
        <taxon>Dikarya</taxon>
        <taxon>Ascomycota</taxon>
        <taxon>Saccharomycotina</taxon>
        <taxon>Dipodascomycetes</taxon>
        <taxon>Dipodascales</taxon>
        <taxon>Trichomonascaceae</taxon>
        <taxon>Sugiyamaella</taxon>
    </lineage>
</organism>
<dbReference type="SMART" id="SM00490">
    <property type="entry name" value="HELICc"/>
    <property type="match status" value="1"/>
</dbReference>
<dbReference type="InterPro" id="IPR050496">
    <property type="entry name" value="SNF2_RAD54_helicase_repair"/>
</dbReference>
<evidence type="ECO:0000313" key="7">
    <source>
        <dbReference type="Proteomes" id="UP000189580"/>
    </source>
</evidence>
<dbReference type="EMBL" id="CP014503">
    <property type="protein sequence ID" value="ANB15146.1"/>
    <property type="molecule type" value="Genomic_DNA"/>
</dbReference>
<evidence type="ECO:0000256" key="1">
    <source>
        <dbReference type="ARBA" id="ARBA00022741"/>
    </source>
</evidence>
<keyword evidence="7" id="KW-1185">Reference proteome</keyword>
<dbReference type="InterPro" id="IPR014001">
    <property type="entry name" value="Helicase_ATP-bd"/>
</dbReference>
<dbReference type="Gene3D" id="3.40.50.10810">
    <property type="entry name" value="Tandem AAA-ATPase domain"/>
    <property type="match status" value="1"/>
</dbReference>
<dbReference type="GO" id="GO:0005524">
    <property type="term" value="F:ATP binding"/>
    <property type="evidence" value="ECO:0007669"/>
    <property type="project" value="InterPro"/>
</dbReference>
<dbReference type="Gene3D" id="3.40.50.300">
    <property type="entry name" value="P-loop containing nucleotide triphosphate hydrolases"/>
    <property type="match status" value="1"/>
</dbReference>
<dbReference type="GO" id="GO:0015616">
    <property type="term" value="F:DNA translocase activity"/>
    <property type="evidence" value="ECO:0007669"/>
    <property type="project" value="TreeGrafter"/>
</dbReference>
<feature type="domain" description="Helicase C-terminal" evidence="5">
    <location>
        <begin position="575"/>
        <end position="734"/>
    </location>
</feature>
<dbReference type="PROSITE" id="PS51194">
    <property type="entry name" value="HELICASE_CTER"/>
    <property type="match status" value="1"/>
</dbReference>
<dbReference type="RefSeq" id="XP_018737623.1">
    <property type="nucleotide sequence ID" value="XM_018879735.1"/>
</dbReference>
<dbReference type="GeneID" id="30034715"/>
<dbReference type="GO" id="GO:0000724">
    <property type="term" value="P:double-strand break repair via homologous recombination"/>
    <property type="evidence" value="ECO:0007669"/>
    <property type="project" value="TreeGrafter"/>
</dbReference>
<sequence>MYRRRRIDANSLSTGAAAPFKPLQLNKTSHERLGDTECLESVLSKKFKIEHTPKRHQRQLAALSQIKSLQDSEKKIELPDAPNSARKTFTILWRKYSTKKNKTWEGDGILLIDENNIAKLRNESGKLIAQSKVSNGIKIDDVIRVGFFEVQIDSIKADDDEGDKTNATPCLSQPLPTVSPSLKSSMALIGGSRMKSNMTPRFDPTAPGAIVLPRPRPEPLGKTIIDVVVDPLISSKLRPHQVEGVKFLYQCVMGMNHYAGKGALLADEMGLGKTLLTIALLWTLLKQNPIRGEPPVLKRVLIVCPVTLIANWQKEFRKWLGQDRIGVFVADSKARIRDFTGSKVYSVMIVGYEKVRTLVEELKSVKFDIIVCDEGHRLKNATNKSIQALVALNTEKKIILSGTPIQNDLGEFFVMIDFLNPGILGTYGSFRKNFETPIMRSRQPGALKNDVTLGKQKSEELTQLTQKFILRRTASTLDRYLPPKTESVIFCYPTDTQLQMYKQILDSSELKTYLGSNDTSDHLRAISLLKKICNSSSLIQHNAQGDAASVSASLIAKSANQLPLHSGKIRALLLFLKYIYNDTNEKVVIVSGFTQTLDMIEVLLNYNSMSSLRLDGSTAQSKRQKIVDQFNQSDQSSSFAFLLSSRSGGVGLNLVGASRLFLFDTDWNPSIDLQAMARIHRDGQKKPVFIYRLLLCGTIDEKIYQRQVTKQGLADRFMSVDSDKEVTSAKDPVTFGDSNSSDTFSADDLRDLFVLHQDTPCNTHDILECGCLKSDASQDPEYCEGSTDASICSNQIEHISNIVYEGSDSDDDLGGWMSAKAVAQEGIHIPRAMKKKDRLKGLFDYRHIDVASDVSPIEDSILLKIISLSPNTVSFVFTKSTVVNENASQAVEEVEDPQH</sequence>
<accession>A0A167FD72</accession>
<dbReference type="PANTHER" id="PTHR45629:SF7">
    <property type="entry name" value="DNA EXCISION REPAIR PROTEIN ERCC-6-RELATED"/>
    <property type="match status" value="1"/>
</dbReference>
<dbReference type="Proteomes" id="UP000189580">
    <property type="component" value="Chromosome b"/>
</dbReference>
<dbReference type="InterPro" id="IPR027417">
    <property type="entry name" value="P-loop_NTPase"/>
</dbReference>
<dbReference type="AlphaFoldDB" id="A0A167FD72"/>
<dbReference type="InterPro" id="IPR038718">
    <property type="entry name" value="SNF2-like_sf"/>
</dbReference>
<dbReference type="CDD" id="cd18004">
    <property type="entry name" value="DEXHc_RAD54"/>
    <property type="match status" value="1"/>
</dbReference>
<keyword evidence="3" id="KW-0067">ATP-binding</keyword>
<dbReference type="GO" id="GO:0007131">
    <property type="term" value="P:reciprocal meiotic recombination"/>
    <property type="evidence" value="ECO:0007669"/>
    <property type="project" value="TreeGrafter"/>
</dbReference>
<dbReference type="Pfam" id="PF00271">
    <property type="entry name" value="Helicase_C"/>
    <property type="match status" value="1"/>
</dbReference>
<reference evidence="6 7" key="1">
    <citation type="submission" date="2016-02" db="EMBL/GenBank/DDBJ databases">
        <title>Complete genome sequence and transcriptome regulation of the pentose utilising yeast Sugiyamaella lignohabitans.</title>
        <authorList>
            <person name="Bellasio M."/>
            <person name="Peymann A."/>
            <person name="Valli M."/>
            <person name="Sipitzky M."/>
            <person name="Graf A."/>
            <person name="Sauer M."/>
            <person name="Marx H."/>
            <person name="Mattanovich D."/>
        </authorList>
    </citation>
    <scope>NUCLEOTIDE SEQUENCE [LARGE SCALE GENOMIC DNA]</scope>
    <source>
        <strain evidence="6 7">CBS 10342</strain>
    </source>
</reference>
<dbReference type="OrthoDB" id="413460at2759"/>
<dbReference type="InterPro" id="IPR001650">
    <property type="entry name" value="Helicase_C-like"/>
</dbReference>
<dbReference type="SUPFAM" id="SSF52540">
    <property type="entry name" value="P-loop containing nucleoside triphosphate hydrolases"/>
    <property type="match status" value="2"/>
</dbReference>
<evidence type="ECO:0000256" key="2">
    <source>
        <dbReference type="ARBA" id="ARBA00022801"/>
    </source>
</evidence>
<dbReference type="Gene3D" id="1.20.120.850">
    <property type="entry name" value="SWI2/SNF2 ATPases, N-terminal domain"/>
    <property type="match status" value="1"/>
</dbReference>
<protein>
    <submittedName>
        <fullName evidence="6">DNA-dependent ATPase RDH54</fullName>
    </submittedName>
</protein>
<feature type="domain" description="Helicase ATP-binding" evidence="4">
    <location>
        <begin position="254"/>
        <end position="422"/>
    </location>
</feature>
<dbReference type="InterPro" id="IPR000330">
    <property type="entry name" value="SNF2_N"/>
</dbReference>
<dbReference type="Pfam" id="PF00176">
    <property type="entry name" value="SNF2-rel_dom"/>
    <property type="match status" value="1"/>
</dbReference>
<evidence type="ECO:0000313" key="6">
    <source>
        <dbReference type="EMBL" id="ANB15146.1"/>
    </source>
</evidence>
<dbReference type="FunFam" id="3.40.50.10810:FF:000020">
    <property type="entry name" value="DNA repair and recombination protein RAD54B"/>
    <property type="match status" value="1"/>
</dbReference>
<dbReference type="PANTHER" id="PTHR45629">
    <property type="entry name" value="SNF2/RAD54 FAMILY MEMBER"/>
    <property type="match status" value="1"/>
</dbReference>
<proteinExistence type="predicted"/>
<keyword evidence="2" id="KW-0378">Hydrolase</keyword>
<dbReference type="SMART" id="SM00487">
    <property type="entry name" value="DEXDc"/>
    <property type="match status" value="1"/>
</dbReference>
<dbReference type="InterPro" id="IPR049730">
    <property type="entry name" value="SNF2/RAD54-like_C"/>
</dbReference>
<dbReference type="KEGG" id="slb:AWJ20_2768"/>
<evidence type="ECO:0000259" key="4">
    <source>
        <dbReference type="PROSITE" id="PS51192"/>
    </source>
</evidence>
<dbReference type="CDD" id="cd18793">
    <property type="entry name" value="SF2_C_SNF"/>
    <property type="match status" value="1"/>
</dbReference>
<evidence type="ECO:0000259" key="5">
    <source>
        <dbReference type="PROSITE" id="PS51194"/>
    </source>
</evidence>
<keyword evidence="1" id="KW-0547">Nucleotide-binding</keyword>